<keyword evidence="8" id="KW-1185">Reference proteome</keyword>
<dbReference type="Pfam" id="PF02984">
    <property type="entry name" value="Cyclin_C"/>
    <property type="match status" value="1"/>
</dbReference>
<dbReference type="SMART" id="SM01332">
    <property type="entry name" value="Cyclin_C"/>
    <property type="match status" value="1"/>
</dbReference>
<dbReference type="GO" id="GO:0000082">
    <property type="term" value="P:G1/S transition of mitotic cell cycle"/>
    <property type="evidence" value="ECO:0000318"/>
    <property type="project" value="GO_Central"/>
</dbReference>
<dbReference type="InterPro" id="IPR006671">
    <property type="entry name" value="Cyclin_N"/>
</dbReference>
<dbReference type="GO" id="GO:0016538">
    <property type="term" value="F:cyclin-dependent protein serine/threonine kinase regulator activity"/>
    <property type="evidence" value="ECO:0000318"/>
    <property type="project" value="GO_Central"/>
</dbReference>
<organism evidence="8 9">
    <name type="scientific">Nelumbo nucifera</name>
    <name type="common">Sacred lotus</name>
    <dbReference type="NCBI Taxonomy" id="4432"/>
    <lineage>
        <taxon>Eukaryota</taxon>
        <taxon>Viridiplantae</taxon>
        <taxon>Streptophyta</taxon>
        <taxon>Embryophyta</taxon>
        <taxon>Tracheophyta</taxon>
        <taxon>Spermatophyta</taxon>
        <taxon>Magnoliopsida</taxon>
        <taxon>Proteales</taxon>
        <taxon>Nelumbonaceae</taxon>
        <taxon>Nelumbo</taxon>
    </lineage>
</organism>
<dbReference type="GO" id="GO:0051301">
    <property type="term" value="P:cell division"/>
    <property type="evidence" value="ECO:0007669"/>
    <property type="project" value="UniProtKB-KW"/>
</dbReference>
<evidence type="ECO:0000259" key="6">
    <source>
        <dbReference type="SMART" id="SM00385"/>
    </source>
</evidence>
<dbReference type="OMA" id="WADYTIV"/>
<name>A0A1U8B1D1_NELNU</name>
<dbReference type="GeneID" id="104606297"/>
<feature type="domain" description="Cyclin-like" evidence="6">
    <location>
        <begin position="89"/>
        <end position="179"/>
    </location>
</feature>
<dbReference type="PROSITE" id="PS00292">
    <property type="entry name" value="CYCLINS"/>
    <property type="match status" value="1"/>
</dbReference>
<dbReference type="InParanoid" id="A0A1U8B1D1"/>
<dbReference type="GO" id="GO:0005634">
    <property type="term" value="C:nucleus"/>
    <property type="evidence" value="ECO:0000318"/>
    <property type="project" value="GO_Central"/>
</dbReference>
<evidence type="ECO:0000256" key="3">
    <source>
        <dbReference type="ARBA" id="ARBA00023127"/>
    </source>
</evidence>
<evidence type="ECO:0000256" key="2">
    <source>
        <dbReference type="ARBA" id="ARBA00022618"/>
    </source>
</evidence>
<dbReference type="InterPro" id="IPR036915">
    <property type="entry name" value="Cyclin-like_sf"/>
</dbReference>
<evidence type="ECO:0000313" key="8">
    <source>
        <dbReference type="Proteomes" id="UP000189703"/>
    </source>
</evidence>
<dbReference type="Proteomes" id="UP000189703">
    <property type="component" value="Unplaced"/>
</dbReference>
<proteinExistence type="inferred from homology"/>
<dbReference type="InterPro" id="IPR039361">
    <property type="entry name" value="Cyclin"/>
</dbReference>
<dbReference type="InterPro" id="IPR013763">
    <property type="entry name" value="Cyclin-like_dom"/>
</dbReference>
<evidence type="ECO:0000256" key="5">
    <source>
        <dbReference type="RuleBase" id="RU000383"/>
    </source>
</evidence>
<dbReference type="OrthoDB" id="5590282at2759"/>
<evidence type="ECO:0000259" key="7">
    <source>
        <dbReference type="SMART" id="SM01332"/>
    </source>
</evidence>
<keyword evidence="3 5" id="KW-0195">Cyclin</keyword>
<dbReference type="InterPro" id="IPR004367">
    <property type="entry name" value="Cyclin_C-dom"/>
</dbReference>
<dbReference type="CDD" id="cd20544">
    <property type="entry name" value="CYCLIN_AtCycD-like_rpt2"/>
    <property type="match status" value="1"/>
</dbReference>
<dbReference type="CDD" id="cd20543">
    <property type="entry name" value="CYCLIN_AtCycD-like_rpt1"/>
    <property type="match status" value="1"/>
</dbReference>
<dbReference type="AlphaFoldDB" id="A0A1U8B1D1"/>
<comment type="similarity">
    <text evidence="1">Belongs to the cyclin family. Cyclin D subfamily.</text>
</comment>
<gene>
    <name evidence="9" type="primary">LOC104606297</name>
</gene>
<dbReference type="InterPro" id="IPR048258">
    <property type="entry name" value="Cyclins_cyclin-box"/>
</dbReference>
<dbReference type="Gene3D" id="1.10.472.10">
    <property type="entry name" value="Cyclin-like"/>
    <property type="match status" value="2"/>
</dbReference>
<dbReference type="PANTHER" id="PTHR10177">
    <property type="entry name" value="CYCLINS"/>
    <property type="match status" value="1"/>
</dbReference>
<dbReference type="eggNOG" id="KOG0656">
    <property type="taxonomic scope" value="Eukaryota"/>
</dbReference>
<feature type="domain" description="Cyclin C-terminal" evidence="7">
    <location>
        <begin position="188"/>
        <end position="323"/>
    </location>
</feature>
<evidence type="ECO:0000256" key="4">
    <source>
        <dbReference type="ARBA" id="ARBA00023306"/>
    </source>
</evidence>
<dbReference type="FunFam" id="1.10.472.10:FF:000040">
    <property type="entry name" value="D6-type cyclin"/>
    <property type="match status" value="1"/>
</dbReference>
<evidence type="ECO:0000256" key="1">
    <source>
        <dbReference type="ARBA" id="ARBA00009065"/>
    </source>
</evidence>
<dbReference type="GO" id="GO:0000307">
    <property type="term" value="C:cyclin-dependent protein kinase holoenzyme complex"/>
    <property type="evidence" value="ECO:0000318"/>
    <property type="project" value="GO_Central"/>
</dbReference>
<dbReference type="GO" id="GO:0005737">
    <property type="term" value="C:cytoplasm"/>
    <property type="evidence" value="ECO:0000318"/>
    <property type="project" value="GO_Central"/>
</dbReference>
<evidence type="ECO:0000313" key="9">
    <source>
        <dbReference type="RefSeq" id="XP_010269718.1"/>
    </source>
</evidence>
<dbReference type="SMART" id="SM00385">
    <property type="entry name" value="CYCLIN"/>
    <property type="match status" value="1"/>
</dbReference>
<dbReference type="RefSeq" id="XP_010269718.1">
    <property type="nucleotide sequence ID" value="XM_010271416.2"/>
</dbReference>
<dbReference type="STRING" id="4432.A0A1U8B1D1"/>
<dbReference type="FunFam" id="1.10.472.10:FF:000034">
    <property type="entry name" value="D2/4-type cyclin"/>
    <property type="match status" value="1"/>
</dbReference>
<dbReference type="KEGG" id="nnu:104606297"/>
<reference evidence="9" key="1">
    <citation type="submission" date="2025-08" db="UniProtKB">
        <authorList>
            <consortium name="RefSeq"/>
        </authorList>
    </citation>
    <scope>IDENTIFICATION</scope>
</reference>
<protein>
    <submittedName>
        <fullName evidence="9">Cyclin-D4-1-like isoform X1</fullName>
    </submittedName>
</protein>
<dbReference type="Pfam" id="PF00134">
    <property type="entry name" value="Cyclin_N"/>
    <property type="match status" value="1"/>
</dbReference>
<sequence>MALPLDCFSGLLCAEDCKLIVDDDEADEVGSGSRQNQKERMFFFDDSGFDDTRVSSFLEKEGEMMPREDYLTRLHSGDLDVSARNDSVDWIYKVHRHFNFEPLTVCLSVNYLDRFLSQYELQRGKPWMLQLLSVACVSLAAKMEETDIPSPIDLQLQVTEKKPVFEARTVQRMELLVLSILKWRTNAVTPLSFIEYFFYKLKDLEHTIPKSLIYRSVELILITAKGVEFLEFRPSEIALAVAISVVGETQTINFDCAFDTCSSSFHLNQERVSKCYELVQEIMCSTGQGKSPPMSPAGVLDAAAFLSYESSLRTSSISLSSSSSPSVIVNAGESCPATKRRKLNL</sequence>
<accession>A0A1U8B1D1</accession>
<keyword evidence="4" id="KW-0131">Cell cycle</keyword>
<dbReference type="SUPFAM" id="SSF47954">
    <property type="entry name" value="Cyclin-like"/>
    <property type="match status" value="1"/>
</dbReference>
<keyword evidence="2" id="KW-0132">Cell division</keyword>